<evidence type="ECO:0000256" key="7">
    <source>
        <dbReference type="ARBA" id="ARBA00022490"/>
    </source>
</evidence>
<evidence type="ECO:0000256" key="5">
    <source>
        <dbReference type="ARBA" id="ARBA00008391"/>
    </source>
</evidence>
<protein>
    <recommendedName>
        <fullName evidence="6 11">Adenine phosphoribosyltransferase</fullName>
        <shortName evidence="11">APRT</shortName>
        <ecNumber evidence="6 11">2.4.2.7</ecNumber>
    </recommendedName>
</protein>
<evidence type="ECO:0000256" key="3">
    <source>
        <dbReference type="ARBA" id="ARBA00004496"/>
    </source>
</evidence>
<dbReference type="Gene3D" id="3.40.50.2020">
    <property type="match status" value="1"/>
</dbReference>
<evidence type="ECO:0000256" key="1">
    <source>
        <dbReference type="ARBA" id="ARBA00000868"/>
    </source>
</evidence>
<comment type="caution">
    <text evidence="13">The sequence shown here is derived from an EMBL/GenBank/DDBJ whole genome shotgun (WGS) entry which is preliminary data.</text>
</comment>
<dbReference type="GO" id="GO:0003999">
    <property type="term" value="F:adenine phosphoribosyltransferase activity"/>
    <property type="evidence" value="ECO:0007669"/>
    <property type="project" value="UniProtKB-EC"/>
</dbReference>
<dbReference type="InterPro" id="IPR000836">
    <property type="entry name" value="PRTase_dom"/>
</dbReference>
<dbReference type="InterPro" id="IPR050054">
    <property type="entry name" value="UPRTase/APRTase"/>
</dbReference>
<evidence type="ECO:0000256" key="10">
    <source>
        <dbReference type="ARBA" id="ARBA00022726"/>
    </source>
</evidence>
<dbReference type="SUPFAM" id="SSF53271">
    <property type="entry name" value="PRTase-like"/>
    <property type="match status" value="1"/>
</dbReference>
<dbReference type="CDD" id="cd06223">
    <property type="entry name" value="PRTases_typeI"/>
    <property type="match status" value="1"/>
</dbReference>
<dbReference type="NCBIfam" id="NF002634">
    <property type="entry name" value="PRK02304.1-3"/>
    <property type="match status" value="1"/>
</dbReference>
<dbReference type="Pfam" id="PF00156">
    <property type="entry name" value="Pribosyltran"/>
    <property type="match status" value="1"/>
</dbReference>
<evidence type="ECO:0000259" key="12">
    <source>
        <dbReference type="Pfam" id="PF00156"/>
    </source>
</evidence>
<keyword evidence="7 11" id="KW-0963">Cytoplasm</keyword>
<dbReference type="NCBIfam" id="NF002636">
    <property type="entry name" value="PRK02304.1-5"/>
    <property type="match status" value="1"/>
</dbReference>
<feature type="domain" description="Phosphoribosyltransferase" evidence="12">
    <location>
        <begin position="51"/>
        <end position="153"/>
    </location>
</feature>
<dbReference type="InterPro" id="IPR005764">
    <property type="entry name" value="Ade_phspho_trans"/>
</dbReference>
<proteinExistence type="inferred from homology"/>
<dbReference type="PANTHER" id="PTHR32315:SF3">
    <property type="entry name" value="ADENINE PHOSPHORIBOSYLTRANSFERASE"/>
    <property type="match status" value="1"/>
</dbReference>
<reference evidence="14" key="1">
    <citation type="submission" date="2023-07" db="EMBL/GenBank/DDBJ databases">
        <authorList>
            <person name="Deng Y."/>
            <person name="Zhang Y.-Q."/>
        </authorList>
    </citation>
    <scope>NUCLEOTIDE SEQUENCE [LARGE SCALE GENOMIC DNA]</scope>
    <source>
        <strain evidence="14">CPCC 205710</strain>
    </source>
</reference>
<evidence type="ECO:0000313" key="13">
    <source>
        <dbReference type="EMBL" id="MCT7659634.1"/>
    </source>
</evidence>
<dbReference type="RefSeq" id="WP_260993667.1">
    <property type="nucleotide sequence ID" value="NZ_JAODWD010000003.1"/>
</dbReference>
<evidence type="ECO:0000256" key="8">
    <source>
        <dbReference type="ARBA" id="ARBA00022676"/>
    </source>
</evidence>
<evidence type="ECO:0000256" key="4">
    <source>
        <dbReference type="ARBA" id="ARBA00004659"/>
    </source>
</evidence>
<dbReference type="Proteomes" id="UP001206639">
    <property type="component" value="Unassembled WGS sequence"/>
</dbReference>
<comment type="subunit">
    <text evidence="11">Homodimer.</text>
</comment>
<comment type="pathway">
    <text evidence="4 11">Purine metabolism; AMP biosynthesis via salvage pathway; AMP from adenine: step 1/1.</text>
</comment>
<evidence type="ECO:0000256" key="2">
    <source>
        <dbReference type="ARBA" id="ARBA00003968"/>
    </source>
</evidence>
<dbReference type="InterPro" id="IPR029057">
    <property type="entry name" value="PRTase-like"/>
</dbReference>
<comment type="function">
    <text evidence="2 11">Catalyzes a salvage reaction resulting in the formation of AMP, that is energically less costly than de novo synthesis.</text>
</comment>
<name>A0ABT2MDF8_9MYCO</name>
<evidence type="ECO:0000256" key="6">
    <source>
        <dbReference type="ARBA" id="ARBA00011893"/>
    </source>
</evidence>
<keyword evidence="9 11" id="KW-0808">Transferase</keyword>
<dbReference type="EC" id="2.4.2.7" evidence="6 11"/>
<gene>
    <name evidence="11" type="primary">apt</name>
    <name evidence="13" type="ORF">N4S67_14510</name>
</gene>
<evidence type="ECO:0000256" key="11">
    <source>
        <dbReference type="HAMAP-Rule" id="MF_00004"/>
    </source>
</evidence>
<comment type="subcellular location">
    <subcellularLocation>
        <location evidence="3 11">Cytoplasm</location>
    </subcellularLocation>
</comment>
<comment type="similarity">
    <text evidence="5 11">Belongs to the purine/pyrimidine phosphoribosyltransferase family.</text>
</comment>
<sequence length="175" mass="17636">MTDDVAALIASLMREVPDFPEPGIQFKDLTPLLADAHGLATVTDALAATAEGADLVAGIDARGFLLGAAVALRLGTGVLAVRKGGKLPPPVHSETYSLEYGTATLEIPADGIDIAGRTVAIIDDVLATGGTVAATTALLRHCGATVTGAAVVLELTALGGRDVLEPLPVASLYTV</sequence>
<keyword evidence="8 11" id="KW-0328">Glycosyltransferase</keyword>
<dbReference type="HAMAP" id="MF_00004">
    <property type="entry name" value="Aden_phosphoribosyltr"/>
    <property type="match status" value="1"/>
</dbReference>
<evidence type="ECO:0000256" key="9">
    <source>
        <dbReference type="ARBA" id="ARBA00022679"/>
    </source>
</evidence>
<keyword evidence="10 11" id="KW-0660">Purine salvage</keyword>
<dbReference type="PANTHER" id="PTHR32315">
    <property type="entry name" value="ADENINE PHOSPHORIBOSYLTRANSFERASE"/>
    <property type="match status" value="1"/>
</dbReference>
<dbReference type="EMBL" id="JAODWD010000003">
    <property type="protein sequence ID" value="MCT7659634.1"/>
    <property type="molecule type" value="Genomic_DNA"/>
</dbReference>
<accession>A0ABT2MDF8</accession>
<keyword evidence="14" id="KW-1185">Reference proteome</keyword>
<organism evidence="13 14">
    <name type="scientific">Mycobacterium deserti</name>
    <dbReference type="NCBI Taxonomy" id="2978347"/>
    <lineage>
        <taxon>Bacteria</taxon>
        <taxon>Bacillati</taxon>
        <taxon>Actinomycetota</taxon>
        <taxon>Actinomycetes</taxon>
        <taxon>Mycobacteriales</taxon>
        <taxon>Mycobacteriaceae</taxon>
        <taxon>Mycobacterium</taxon>
    </lineage>
</organism>
<comment type="catalytic activity">
    <reaction evidence="1 11">
        <text>AMP + diphosphate = 5-phospho-alpha-D-ribose 1-diphosphate + adenine</text>
        <dbReference type="Rhea" id="RHEA:16609"/>
        <dbReference type="ChEBI" id="CHEBI:16708"/>
        <dbReference type="ChEBI" id="CHEBI:33019"/>
        <dbReference type="ChEBI" id="CHEBI:58017"/>
        <dbReference type="ChEBI" id="CHEBI:456215"/>
        <dbReference type="EC" id="2.4.2.7"/>
    </reaction>
</comment>
<evidence type="ECO:0000313" key="14">
    <source>
        <dbReference type="Proteomes" id="UP001206639"/>
    </source>
</evidence>